<name>A0A1I8C3X9_MELHA</name>
<keyword evidence="1" id="KW-0472">Membrane</keyword>
<keyword evidence="1" id="KW-1133">Transmembrane helix</keyword>
<dbReference type="AlphaFoldDB" id="A0A1I8C3X9"/>
<dbReference type="WBParaSite" id="MhA1_Contig999.frz3.gene5">
    <property type="protein sequence ID" value="MhA1_Contig999.frz3.gene5"/>
    <property type="gene ID" value="MhA1_Contig999.frz3.gene5"/>
</dbReference>
<dbReference type="Proteomes" id="UP000095281">
    <property type="component" value="Unplaced"/>
</dbReference>
<evidence type="ECO:0000313" key="2">
    <source>
        <dbReference type="Proteomes" id="UP000095281"/>
    </source>
</evidence>
<keyword evidence="2" id="KW-1185">Reference proteome</keyword>
<reference evidence="3" key="1">
    <citation type="submission" date="2016-11" db="UniProtKB">
        <authorList>
            <consortium name="WormBaseParasite"/>
        </authorList>
    </citation>
    <scope>IDENTIFICATION</scope>
</reference>
<evidence type="ECO:0000256" key="1">
    <source>
        <dbReference type="SAM" id="Phobius"/>
    </source>
</evidence>
<evidence type="ECO:0000313" key="3">
    <source>
        <dbReference type="WBParaSite" id="MhA1_Contig999.frz3.gene5"/>
    </source>
</evidence>
<accession>A0A1I8C3X9</accession>
<feature type="transmembrane region" description="Helical" evidence="1">
    <location>
        <begin position="80"/>
        <end position="103"/>
    </location>
</feature>
<organism evidence="2 3">
    <name type="scientific">Meloidogyne hapla</name>
    <name type="common">Root-knot nematode worm</name>
    <dbReference type="NCBI Taxonomy" id="6305"/>
    <lineage>
        <taxon>Eukaryota</taxon>
        <taxon>Metazoa</taxon>
        <taxon>Ecdysozoa</taxon>
        <taxon>Nematoda</taxon>
        <taxon>Chromadorea</taxon>
        <taxon>Rhabditida</taxon>
        <taxon>Tylenchina</taxon>
        <taxon>Tylenchomorpha</taxon>
        <taxon>Tylenchoidea</taxon>
        <taxon>Meloidogynidae</taxon>
        <taxon>Meloidogyninae</taxon>
        <taxon>Meloidogyne</taxon>
    </lineage>
</organism>
<protein>
    <submittedName>
        <fullName evidence="3">G_PROTEIN_RECEP_F1_2 domain-containing protein</fullName>
    </submittedName>
</protein>
<feature type="transmembrane region" description="Helical" evidence="1">
    <location>
        <begin position="38"/>
        <end position="60"/>
    </location>
</feature>
<sequence>MAVLALNRFHAYKKILNSENRDNTTAEVDNANVVKDRLLILVICLISTTPCPLLVGIYVLFRPYLMVTSYSVDYPILYTIIYIIFNSNYLIIECIEEICLLIMSKEFRKLVKKQFIRNTQTNVVATIYVSQNSQQQRMRQLNGVSMRY</sequence>
<keyword evidence="1" id="KW-0812">Transmembrane</keyword>
<proteinExistence type="predicted"/>